<dbReference type="InterPro" id="IPR039426">
    <property type="entry name" value="TonB-dep_rcpt-like"/>
</dbReference>
<keyword evidence="3 11" id="KW-0813">Transport</keyword>
<dbReference type="PANTHER" id="PTHR30069">
    <property type="entry name" value="TONB-DEPENDENT OUTER MEMBRANE RECEPTOR"/>
    <property type="match status" value="1"/>
</dbReference>
<keyword evidence="5 11" id="KW-0812">Transmembrane</keyword>
<feature type="domain" description="TonB-dependent receptor plug" evidence="15">
    <location>
        <begin position="45"/>
        <end position="141"/>
    </location>
</feature>
<evidence type="ECO:0000256" key="3">
    <source>
        <dbReference type="ARBA" id="ARBA00022448"/>
    </source>
</evidence>
<evidence type="ECO:0000256" key="12">
    <source>
        <dbReference type="RuleBase" id="RU003357"/>
    </source>
</evidence>
<proteinExistence type="inferred from homology"/>
<dbReference type="InterPro" id="IPR036942">
    <property type="entry name" value="Beta-barrel_TonB_sf"/>
</dbReference>
<evidence type="ECO:0000256" key="8">
    <source>
        <dbReference type="ARBA" id="ARBA00023136"/>
    </source>
</evidence>
<dbReference type="EMBL" id="JBHSMU010000015">
    <property type="protein sequence ID" value="MFC5461775.1"/>
    <property type="molecule type" value="Genomic_DNA"/>
</dbReference>
<comment type="caution">
    <text evidence="16">The sequence shown here is derived from an EMBL/GenBank/DDBJ whole genome shotgun (WGS) entry which is preliminary data.</text>
</comment>
<evidence type="ECO:0000256" key="6">
    <source>
        <dbReference type="ARBA" id="ARBA00022729"/>
    </source>
</evidence>
<organism evidence="16 17">
    <name type="scientific">Massilia niabensis</name>
    <dbReference type="NCBI Taxonomy" id="544910"/>
    <lineage>
        <taxon>Bacteria</taxon>
        <taxon>Pseudomonadati</taxon>
        <taxon>Pseudomonadota</taxon>
        <taxon>Betaproteobacteria</taxon>
        <taxon>Burkholderiales</taxon>
        <taxon>Oxalobacteraceae</taxon>
        <taxon>Telluria group</taxon>
        <taxon>Massilia</taxon>
    </lineage>
</organism>
<dbReference type="Gene3D" id="2.170.130.10">
    <property type="entry name" value="TonB-dependent receptor, plug domain"/>
    <property type="match status" value="1"/>
</dbReference>
<evidence type="ECO:0000256" key="11">
    <source>
        <dbReference type="PROSITE-ProRule" id="PRU01360"/>
    </source>
</evidence>
<evidence type="ECO:0000256" key="7">
    <source>
        <dbReference type="ARBA" id="ARBA00023077"/>
    </source>
</evidence>
<feature type="domain" description="TonB-dependent receptor-like beta-barrel" evidence="14">
    <location>
        <begin position="266"/>
        <end position="676"/>
    </location>
</feature>
<gene>
    <name evidence="16" type="ORF">ACFPN5_18345</name>
</gene>
<dbReference type="CDD" id="cd01347">
    <property type="entry name" value="ligand_gated_channel"/>
    <property type="match status" value="1"/>
</dbReference>
<evidence type="ECO:0000256" key="2">
    <source>
        <dbReference type="ARBA" id="ARBA00009810"/>
    </source>
</evidence>
<comment type="subcellular location">
    <subcellularLocation>
        <location evidence="1 11">Cell outer membrane</location>
        <topology evidence="1 11">Multi-pass membrane protein</topology>
    </subcellularLocation>
</comment>
<dbReference type="InterPro" id="IPR012910">
    <property type="entry name" value="Plug_dom"/>
</dbReference>
<dbReference type="RefSeq" id="WP_379785221.1">
    <property type="nucleotide sequence ID" value="NZ_JBHSMU010000015.1"/>
</dbReference>
<protein>
    <submittedName>
        <fullName evidence="16">TonB-dependent receptor plug domain-containing protein</fullName>
    </submittedName>
</protein>
<keyword evidence="10 11" id="KW-0998">Cell outer membrane</keyword>
<dbReference type="Gene3D" id="2.40.170.20">
    <property type="entry name" value="TonB-dependent receptor, beta-barrel domain"/>
    <property type="match status" value="1"/>
</dbReference>
<evidence type="ECO:0000256" key="5">
    <source>
        <dbReference type="ARBA" id="ARBA00022692"/>
    </source>
</evidence>
<evidence type="ECO:0000313" key="17">
    <source>
        <dbReference type="Proteomes" id="UP001596050"/>
    </source>
</evidence>
<dbReference type="PANTHER" id="PTHR30069:SF29">
    <property type="entry name" value="HEMOGLOBIN AND HEMOGLOBIN-HAPTOGLOBIN-BINDING PROTEIN 1-RELATED"/>
    <property type="match status" value="1"/>
</dbReference>
<feature type="chain" id="PRO_5047185965" evidence="13">
    <location>
        <begin position="23"/>
        <end position="716"/>
    </location>
</feature>
<dbReference type="SUPFAM" id="SSF56935">
    <property type="entry name" value="Porins"/>
    <property type="match status" value="1"/>
</dbReference>
<sequence>MRIIRTRSAGALLLAAHACASAQSPSQPMQQVLISAGASDGRAQSTTTAIVVGRDELLRQGDASLAEVLKRQPGITVDASPGKAPAIRMRGMGGGYVAILLNGLPAPSDFSLESISPDLIERIEIGRAPTAETSSQAVAGTINVILRRAGPAKGAANEVKVGSAFVRGALGPRVAPQLVAQHSGRQGALAYTVTATLRRHENPIAAVTVEEGTQPALLRRTVWTDHQVEDMLELAPRLSWQPSAADTITSQSYLRRRHMDNIKRESETTDIGTPTAFPRALQSYETRPLHAYADAAWTRKLDAGARLTAKLAGFYTTRDADFAYRGMDLRDTLLALHRVASGPAEREWTFNGSWRRPLWDKHALAAGWEFGRKARREYRRELQTDAGGALLLASDENYRAQVSRSAFFIQDEWDIDAAWSGYVGLRREVLHTTGEGNAAAPVDVDAGAWSPTFQLLFKPQRPEGDSGPRDQFRLAASRTYKTPNIVQLMPRRYTVDNNNSATNPDQQGNPALRPELAFGIDLAWERYMGKGEMVSVSAFRKRIRDITLLRIGERNGVWTATPENQGDATVQGIEFEGKATRGAFAARVNLARNWSHIDSVPGPDNRIEGQAPYSGNLGLDYASAARRLDLGGTWTYRARVASRSSASISSDNGARRQLDLYAVWKRDAQSRLRLSVSDLLHQDYRERLVHDSGSRLGRTTTYSMRPVWRLMWEQAL</sequence>
<evidence type="ECO:0000256" key="1">
    <source>
        <dbReference type="ARBA" id="ARBA00004571"/>
    </source>
</evidence>
<keyword evidence="7 12" id="KW-0798">TonB box</keyword>
<dbReference type="Pfam" id="PF07715">
    <property type="entry name" value="Plug"/>
    <property type="match status" value="1"/>
</dbReference>
<keyword evidence="9 16" id="KW-0675">Receptor</keyword>
<keyword evidence="6 13" id="KW-0732">Signal</keyword>
<comment type="similarity">
    <text evidence="2 11 12">Belongs to the TonB-dependent receptor family.</text>
</comment>
<evidence type="ECO:0000256" key="9">
    <source>
        <dbReference type="ARBA" id="ARBA00023170"/>
    </source>
</evidence>
<dbReference type="PROSITE" id="PS52016">
    <property type="entry name" value="TONB_DEPENDENT_REC_3"/>
    <property type="match status" value="1"/>
</dbReference>
<evidence type="ECO:0000256" key="13">
    <source>
        <dbReference type="SAM" id="SignalP"/>
    </source>
</evidence>
<accession>A0ABW0L877</accession>
<feature type="signal peptide" evidence="13">
    <location>
        <begin position="1"/>
        <end position="22"/>
    </location>
</feature>
<evidence type="ECO:0000259" key="15">
    <source>
        <dbReference type="Pfam" id="PF07715"/>
    </source>
</evidence>
<name>A0ABW0L877_9BURK</name>
<evidence type="ECO:0000259" key="14">
    <source>
        <dbReference type="Pfam" id="PF00593"/>
    </source>
</evidence>
<dbReference type="InterPro" id="IPR037066">
    <property type="entry name" value="Plug_dom_sf"/>
</dbReference>
<dbReference type="Proteomes" id="UP001596050">
    <property type="component" value="Unassembled WGS sequence"/>
</dbReference>
<evidence type="ECO:0000256" key="4">
    <source>
        <dbReference type="ARBA" id="ARBA00022452"/>
    </source>
</evidence>
<evidence type="ECO:0000313" key="16">
    <source>
        <dbReference type="EMBL" id="MFC5461775.1"/>
    </source>
</evidence>
<evidence type="ECO:0000256" key="10">
    <source>
        <dbReference type="ARBA" id="ARBA00023237"/>
    </source>
</evidence>
<reference evidence="17" key="1">
    <citation type="journal article" date="2019" name="Int. J. Syst. Evol. Microbiol.">
        <title>The Global Catalogue of Microorganisms (GCM) 10K type strain sequencing project: providing services to taxonomists for standard genome sequencing and annotation.</title>
        <authorList>
            <consortium name="The Broad Institute Genomics Platform"/>
            <consortium name="The Broad Institute Genome Sequencing Center for Infectious Disease"/>
            <person name="Wu L."/>
            <person name="Ma J."/>
        </authorList>
    </citation>
    <scope>NUCLEOTIDE SEQUENCE [LARGE SCALE GENOMIC DNA]</scope>
    <source>
        <strain evidence="17">KACC 12649</strain>
    </source>
</reference>
<keyword evidence="8 11" id="KW-0472">Membrane</keyword>
<keyword evidence="17" id="KW-1185">Reference proteome</keyword>
<keyword evidence="4 11" id="KW-1134">Transmembrane beta strand</keyword>
<dbReference type="Pfam" id="PF00593">
    <property type="entry name" value="TonB_dep_Rec_b-barrel"/>
    <property type="match status" value="1"/>
</dbReference>
<dbReference type="InterPro" id="IPR000531">
    <property type="entry name" value="Beta-barrel_TonB"/>
</dbReference>